<dbReference type="InterPro" id="IPR046457">
    <property type="entry name" value="PMI_typeI_cat"/>
</dbReference>
<dbReference type="Gene3D" id="2.60.120.10">
    <property type="entry name" value="Jelly Rolls"/>
    <property type="match status" value="2"/>
</dbReference>
<dbReference type="InterPro" id="IPR014710">
    <property type="entry name" value="RmlC-like_jellyroll"/>
</dbReference>
<feature type="binding site" evidence="8">
    <location>
        <position position="96"/>
    </location>
    <ligand>
        <name>Zn(2+)</name>
        <dbReference type="ChEBI" id="CHEBI:29105"/>
    </ligand>
</feature>
<comment type="catalytic activity">
    <reaction evidence="1">
        <text>D-mannose 6-phosphate = D-fructose 6-phosphate</text>
        <dbReference type="Rhea" id="RHEA:12356"/>
        <dbReference type="ChEBI" id="CHEBI:58735"/>
        <dbReference type="ChEBI" id="CHEBI:61527"/>
        <dbReference type="EC" id="5.3.1.8"/>
    </reaction>
</comment>
<protein>
    <recommendedName>
        <fullName evidence="3">mannose-6-phosphate isomerase</fullName>
        <ecNumber evidence="3">5.3.1.8</ecNumber>
    </recommendedName>
</protein>
<accession>A0A1T5I9R6</accession>
<name>A0A1T5I9R6_9MICO</name>
<gene>
    <name evidence="10" type="ORF">SAMN06309945_0126</name>
</gene>
<dbReference type="EC" id="5.3.1.8" evidence="3"/>
<comment type="similarity">
    <text evidence="2">Belongs to the mannose-6-phosphate isomerase type 1 family.</text>
</comment>
<keyword evidence="11" id="KW-1185">Reference proteome</keyword>
<dbReference type="RefSeq" id="WP_079726379.1">
    <property type="nucleotide sequence ID" value="NZ_FUZP01000001.1"/>
</dbReference>
<dbReference type="PANTHER" id="PTHR10309:SF0">
    <property type="entry name" value="MANNOSE-6-PHOSPHATE ISOMERASE"/>
    <property type="match status" value="1"/>
</dbReference>
<evidence type="ECO:0000256" key="8">
    <source>
        <dbReference type="PIRSR" id="PIRSR001480-2"/>
    </source>
</evidence>
<keyword evidence="5 8" id="KW-0862">Zinc</keyword>
<keyword evidence="4 8" id="KW-0479">Metal-binding</keyword>
<dbReference type="InterPro" id="IPR011051">
    <property type="entry name" value="RmlC_Cupin_sf"/>
</dbReference>
<feature type="active site" evidence="7">
    <location>
        <position position="281"/>
    </location>
</feature>
<dbReference type="InterPro" id="IPR001250">
    <property type="entry name" value="Man6P_Isoase-1"/>
</dbReference>
<dbReference type="STRING" id="123320.SAMN06309945_0126"/>
<feature type="domain" description="Phosphomannose isomerase type I catalytic" evidence="9">
    <location>
        <begin position="4"/>
        <end position="148"/>
    </location>
</feature>
<organism evidence="10 11">
    <name type="scientific">Okibacterium fritillariae</name>
    <dbReference type="NCBI Taxonomy" id="123320"/>
    <lineage>
        <taxon>Bacteria</taxon>
        <taxon>Bacillati</taxon>
        <taxon>Actinomycetota</taxon>
        <taxon>Actinomycetes</taxon>
        <taxon>Micrococcales</taxon>
        <taxon>Microbacteriaceae</taxon>
        <taxon>Okibacterium</taxon>
    </lineage>
</organism>
<comment type="cofactor">
    <cofactor evidence="8">
        <name>Zn(2+)</name>
        <dbReference type="ChEBI" id="CHEBI:29105"/>
    </cofactor>
    <text evidence="8">Binds 1 zinc ion per subunit.</text>
</comment>
<dbReference type="Proteomes" id="UP000190857">
    <property type="component" value="Unassembled WGS sequence"/>
</dbReference>
<dbReference type="CDD" id="cd07011">
    <property type="entry name" value="cupin_PMI_type_I_N"/>
    <property type="match status" value="1"/>
</dbReference>
<evidence type="ECO:0000256" key="3">
    <source>
        <dbReference type="ARBA" id="ARBA00011956"/>
    </source>
</evidence>
<dbReference type="GO" id="GO:0005975">
    <property type="term" value="P:carbohydrate metabolic process"/>
    <property type="evidence" value="ECO:0007669"/>
    <property type="project" value="InterPro"/>
</dbReference>
<dbReference type="OrthoDB" id="9792649at2"/>
<dbReference type="PIRSF" id="PIRSF001480">
    <property type="entry name" value="Mannose-6-phosphate_isomerase"/>
    <property type="match status" value="1"/>
</dbReference>
<evidence type="ECO:0000313" key="10">
    <source>
        <dbReference type="EMBL" id="SKC35936.1"/>
    </source>
</evidence>
<dbReference type="InterPro" id="IPR016305">
    <property type="entry name" value="Mannose-6-P_Isomerase"/>
</dbReference>
<keyword evidence="6 10" id="KW-0413">Isomerase</keyword>
<evidence type="ECO:0000256" key="5">
    <source>
        <dbReference type="ARBA" id="ARBA00022833"/>
    </source>
</evidence>
<dbReference type="AlphaFoldDB" id="A0A1T5I9R6"/>
<feature type="binding site" evidence="8">
    <location>
        <position position="131"/>
    </location>
    <ligand>
        <name>Zn(2+)</name>
        <dbReference type="ChEBI" id="CHEBI:29105"/>
    </ligand>
</feature>
<evidence type="ECO:0000256" key="1">
    <source>
        <dbReference type="ARBA" id="ARBA00000757"/>
    </source>
</evidence>
<dbReference type="GO" id="GO:0009298">
    <property type="term" value="P:GDP-mannose biosynthetic process"/>
    <property type="evidence" value="ECO:0007669"/>
    <property type="project" value="InterPro"/>
</dbReference>
<dbReference type="PRINTS" id="PR00714">
    <property type="entry name" value="MAN6PISMRASE"/>
</dbReference>
<dbReference type="EMBL" id="FUZP01000001">
    <property type="protein sequence ID" value="SKC35936.1"/>
    <property type="molecule type" value="Genomic_DNA"/>
</dbReference>
<dbReference type="NCBIfam" id="TIGR00218">
    <property type="entry name" value="manA"/>
    <property type="match status" value="1"/>
</dbReference>
<dbReference type="Pfam" id="PF20511">
    <property type="entry name" value="PMI_typeI_cat"/>
    <property type="match status" value="1"/>
</dbReference>
<dbReference type="PANTHER" id="PTHR10309">
    <property type="entry name" value="MANNOSE-6-PHOSPHATE ISOMERASE"/>
    <property type="match status" value="1"/>
</dbReference>
<proteinExistence type="inferred from homology"/>
<reference evidence="10 11" key="1">
    <citation type="submission" date="2017-02" db="EMBL/GenBank/DDBJ databases">
        <authorList>
            <person name="Peterson S.W."/>
        </authorList>
    </citation>
    <scope>NUCLEOTIDE SEQUENCE [LARGE SCALE GENOMIC DNA]</scope>
    <source>
        <strain evidence="10 11">VKM Ac-2059</strain>
    </source>
</reference>
<evidence type="ECO:0000313" key="11">
    <source>
        <dbReference type="Proteomes" id="UP000190857"/>
    </source>
</evidence>
<feature type="binding site" evidence="8">
    <location>
        <position position="94"/>
    </location>
    <ligand>
        <name>Zn(2+)</name>
        <dbReference type="ChEBI" id="CHEBI:29105"/>
    </ligand>
</feature>
<dbReference type="Gene3D" id="1.10.441.10">
    <property type="entry name" value="Phosphomannose Isomerase, domain 2"/>
    <property type="match status" value="1"/>
</dbReference>
<evidence type="ECO:0000256" key="6">
    <source>
        <dbReference type="ARBA" id="ARBA00023235"/>
    </source>
</evidence>
<evidence type="ECO:0000256" key="7">
    <source>
        <dbReference type="PIRSR" id="PIRSR001480-1"/>
    </source>
</evidence>
<dbReference type="GO" id="GO:0005829">
    <property type="term" value="C:cytosol"/>
    <property type="evidence" value="ECO:0007669"/>
    <property type="project" value="TreeGrafter"/>
</dbReference>
<sequence length="405" mass="42440">MFVPLDATPRDYAWGSTTAMAELLGTTPSGAPEAELWLGAHSGRPTPIAAGAPVSEHADLADWFASDPRTALGDRSELPFLLKILAAAHPLSLQAHPSLARAADGFDEEERRGIPLDAANRNYKDRLHKPELIVALRDGFEALCGFRELSGTDALLADLASTAPTAEQRAQIEELRAGLTAPDGLRTTVARVLGEPAQDLVSAVVAAAASGGASSDFAAERALVARLAEEYPGDPGIVVATLVNLVTLSAGEALFLPAGNIHAYLDGIGIELMAASDNVLRGGLTPKHVDVPELLDVLDFEPRPVPHLEPTRLADGLDLFVPWDVPDFELLRADVSAADGDSDAASEFDLPGPAIAIVTDGQVTLTGNHGSTTLDRGQYAFVTPDEGRLVFTGSGTVFVATTQGR</sequence>
<evidence type="ECO:0000256" key="2">
    <source>
        <dbReference type="ARBA" id="ARBA00010772"/>
    </source>
</evidence>
<dbReference type="GO" id="GO:0004476">
    <property type="term" value="F:mannose-6-phosphate isomerase activity"/>
    <property type="evidence" value="ECO:0007669"/>
    <property type="project" value="UniProtKB-EC"/>
</dbReference>
<evidence type="ECO:0000256" key="4">
    <source>
        <dbReference type="ARBA" id="ARBA00022723"/>
    </source>
</evidence>
<feature type="binding site" evidence="8">
    <location>
        <position position="262"/>
    </location>
    <ligand>
        <name>Zn(2+)</name>
        <dbReference type="ChEBI" id="CHEBI:29105"/>
    </ligand>
</feature>
<evidence type="ECO:0000259" key="9">
    <source>
        <dbReference type="Pfam" id="PF20511"/>
    </source>
</evidence>
<dbReference type="GO" id="GO:0008270">
    <property type="term" value="F:zinc ion binding"/>
    <property type="evidence" value="ECO:0007669"/>
    <property type="project" value="InterPro"/>
</dbReference>
<dbReference type="SUPFAM" id="SSF51182">
    <property type="entry name" value="RmlC-like cupins"/>
    <property type="match status" value="1"/>
</dbReference>